<accession>A0A1X7RZF2</accession>
<name>A0A1X7RZF2_ZYMT9</name>
<evidence type="ECO:0000313" key="3">
    <source>
        <dbReference type="Proteomes" id="UP000215127"/>
    </source>
</evidence>
<dbReference type="Proteomes" id="UP000215127">
    <property type="component" value="Chromosome 7"/>
</dbReference>
<feature type="compositionally biased region" description="Basic and acidic residues" evidence="1">
    <location>
        <begin position="202"/>
        <end position="230"/>
    </location>
</feature>
<organism evidence="2 3">
    <name type="scientific">Zymoseptoria tritici (strain ST99CH_3D7)</name>
    <dbReference type="NCBI Taxonomy" id="1276538"/>
    <lineage>
        <taxon>Eukaryota</taxon>
        <taxon>Fungi</taxon>
        <taxon>Dikarya</taxon>
        <taxon>Ascomycota</taxon>
        <taxon>Pezizomycotina</taxon>
        <taxon>Dothideomycetes</taxon>
        <taxon>Dothideomycetidae</taxon>
        <taxon>Mycosphaerellales</taxon>
        <taxon>Mycosphaerellaceae</taxon>
        <taxon>Zymoseptoria</taxon>
    </lineage>
</organism>
<reference evidence="2 3" key="1">
    <citation type="submission" date="2016-06" db="EMBL/GenBank/DDBJ databases">
        <authorList>
            <person name="Kjaerup R.B."/>
            <person name="Dalgaard T.S."/>
            <person name="Juul-Madsen H.R."/>
        </authorList>
    </citation>
    <scope>NUCLEOTIDE SEQUENCE [LARGE SCALE GENOMIC DNA]</scope>
</reference>
<evidence type="ECO:0000313" key="2">
    <source>
        <dbReference type="EMBL" id="SMQ52816.1"/>
    </source>
</evidence>
<protein>
    <submittedName>
        <fullName evidence="2">Uncharacterized protein</fullName>
    </submittedName>
</protein>
<feature type="region of interest" description="Disordered" evidence="1">
    <location>
        <begin position="202"/>
        <end position="231"/>
    </location>
</feature>
<dbReference type="EMBL" id="LT853698">
    <property type="protein sequence ID" value="SMQ52816.1"/>
    <property type="molecule type" value="Genomic_DNA"/>
</dbReference>
<gene>
    <name evidence="2" type="ORF">ZT3D7_G7969</name>
</gene>
<proteinExistence type="predicted"/>
<evidence type="ECO:0000256" key="1">
    <source>
        <dbReference type="SAM" id="MobiDB-lite"/>
    </source>
</evidence>
<dbReference type="STRING" id="1276538.A0A1X7RZF2"/>
<keyword evidence="3" id="KW-1185">Reference proteome</keyword>
<dbReference type="AlphaFoldDB" id="A0A1X7RZF2"/>
<sequence>MSSHQEIIDALTAFYKQVTKHLSLDEVALKEAPAQGWNIDAAALQYGGKTEAVLKLLQHIPYLEVAEGGDSPAIWDDTVPIDYRTKKRSFMDDVNRLPEHCVYLTEGIFQDGFSLIVDTEKGTITEYSILDRNVTADPDDFEMMPDSEKWRGHRTLPAAELLGLWTSMFARLVKMLVPNISSTPRTGIVRTRVPIRNEAEMQAKDTDELEECHPSEEELQESTRRTKNESLRQLQMDQRRHIADVYNSFLRHGWNKDFDKEACRVEVTKLEEQNFAKEMAHADPQGS</sequence>